<evidence type="ECO:0000313" key="2">
    <source>
        <dbReference type="Proteomes" id="UP000252731"/>
    </source>
</evidence>
<gene>
    <name evidence="1" type="ORF">DFO70_11728</name>
</gene>
<dbReference type="Proteomes" id="UP000252731">
    <property type="component" value="Unassembled WGS sequence"/>
</dbReference>
<dbReference type="RefSeq" id="WP_113885115.1">
    <property type="nucleotide sequence ID" value="NZ_QNSF01000017.1"/>
</dbReference>
<reference evidence="1 2" key="1">
    <citation type="submission" date="2018-06" db="EMBL/GenBank/DDBJ databases">
        <title>Freshwater and sediment microbial communities from various areas in North America, analyzing microbe dynamics in response to fracking.</title>
        <authorList>
            <person name="Lamendella R."/>
        </authorList>
    </citation>
    <scope>NUCLEOTIDE SEQUENCE [LARGE SCALE GENOMIC DNA]</scope>
    <source>
        <strain evidence="1 2">14_TX</strain>
    </source>
</reference>
<evidence type="ECO:0000313" key="1">
    <source>
        <dbReference type="EMBL" id="RBP87840.1"/>
    </source>
</evidence>
<sequence>MIRDRGKIKWQPAHFMPEHRAMLNRITIDDKKQKKPQLDEHEFEEIGYIVMESLKCTIPIKVTIWKDGFFMFRTGIVDKVDLLMKYLLLESNGELLRISIHEITAVERL</sequence>
<organism evidence="1 2">
    <name type="scientific">Cytobacillus firmus</name>
    <name type="common">Bacillus firmus</name>
    <dbReference type="NCBI Taxonomy" id="1399"/>
    <lineage>
        <taxon>Bacteria</taxon>
        <taxon>Bacillati</taxon>
        <taxon>Bacillota</taxon>
        <taxon>Bacilli</taxon>
        <taxon>Bacillales</taxon>
        <taxon>Bacillaceae</taxon>
        <taxon>Cytobacillus</taxon>
    </lineage>
</organism>
<dbReference type="EMBL" id="QNSF01000017">
    <property type="protein sequence ID" value="RBP87840.1"/>
    <property type="molecule type" value="Genomic_DNA"/>
</dbReference>
<keyword evidence="2" id="KW-1185">Reference proteome</keyword>
<accession>A0A366JNC0</accession>
<comment type="caution">
    <text evidence="1">The sequence shown here is derived from an EMBL/GenBank/DDBJ whole genome shotgun (WGS) entry which is preliminary data.</text>
</comment>
<dbReference type="Pfam" id="PF08863">
    <property type="entry name" value="YolD"/>
    <property type="match status" value="1"/>
</dbReference>
<dbReference type="AlphaFoldDB" id="A0A366JNC0"/>
<protein>
    <submittedName>
        <fullName evidence="1">YolD-like protein</fullName>
    </submittedName>
</protein>
<dbReference type="PANTHER" id="PTHR40051:SF1">
    <property type="entry name" value="YOLD-LIKE FAMILY PROTEIN"/>
    <property type="match status" value="1"/>
</dbReference>
<name>A0A366JNC0_CYTFI</name>
<dbReference type="OrthoDB" id="2376882at2"/>
<dbReference type="InterPro" id="IPR014962">
    <property type="entry name" value="YolD"/>
</dbReference>
<proteinExistence type="predicted"/>
<dbReference type="PANTHER" id="PTHR40051">
    <property type="entry name" value="IG HYPOTHETICAL 15966"/>
    <property type="match status" value="1"/>
</dbReference>